<evidence type="ECO:0000256" key="1">
    <source>
        <dbReference type="SAM" id="MobiDB-lite"/>
    </source>
</evidence>
<feature type="region of interest" description="Disordered" evidence="1">
    <location>
        <begin position="1"/>
        <end position="24"/>
    </location>
</feature>
<feature type="region of interest" description="Disordered" evidence="1">
    <location>
        <begin position="40"/>
        <end position="83"/>
    </location>
</feature>
<reference evidence="2 3" key="1">
    <citation type="journal article" date="2023" name="IScience">
        <title>Expanded male sex-determining region conserved during the evolution of homothallism in the green alga Volvox.</title>
        <authorList>
            <person name="Yamamoto K."/>
            <person name="Matsuzaki R."/>
            <person name="Mahakham W."/>
            <person name="Heman W."/>
            <person name="Sekimoto H."/>
            <person name="Kawachi M."/>
            <person name="Minakuchi Y."/>
            <person name="Toyoda A."/>
            <person name="Nozaki H."/>
        </authorList>
    </citation>
    <scope>NUCLEOTIDE SEQUENCE [LARGE SCALE GENOMIC DNA]</scope>
    <source>
        <strain evidence="2 3">NIES-4468</strain>
    </source>
</reference>
<evidence type="ECO:0000313" key="3">
    <source>
        <dbReference type="Proteomes" id="UP001165090"/>
    </source>
</evidence>
<evidence type="ECO:0000313" key="2">
    <source>
        <dbReference type="EMBL" id="GLI62425.1"/>
    </source>
</evidence>
<comment type="caution">
    <text evidence="2">The sequence shown here is derived from an EMBL/GenBank/DDBJ whole genome shotgun (WGS) entry which is preliminary data.</text>
</comment>
<evidence type="ECO:0008006" key="4">
    <source>
        <dbReference type="Google" id="ProtNLM"/>
    </source>
</evidence>
<name>A0ABQ5RXX9_9CHLO</name>
<proteinExistence type="predicted"/>
<dbReference type="EMBL" id="BSDZ01000013">
    <property type="protein sequence ID" value="GLI62425.1"/>
    <property type="molecule type" value="Genomic_DNA"/>
</dbReference>
<protein>
    <recommendedName>
        <fullName evidence="4">UBA domain-containing protein</fullName>
    </recommendedName>
</protein>
<dbReference type="Proteomes" id="UP001165090">
    <property type="component" value="Unassembled WGS sequence"/>
</dbReference>
<organism evidence="2 3">
    <name type="scientific">Volvox africanus</name>
    <dbReference type="NCBI Taxonomy" id="51714"/>
    <lineage>
        <taxon>Eukaryota</taxon>
        <taxon>Viridiplantae</taxon>
        <taxon>Chlorophyta</taxon>
        <taxon>core chlorophytes</taxon>
        <taxon>Chlorophyceae</taxon>
        <taxon>CS clade</taxon>
        <taxon>Chlamydomonadales</taxon>
        <taxon>Volvocaceae</taxon>
        <taxon>Volvox</taxon>
    </lineage>
</organism>
<keyword evidence="3" id="KW-1185">Reference proteome</keyword>
<gene>
    <name evidence="2" type="ORF">VaNZ11_005038</name>
</gene>
<sequence>MAGASGAYGFRDQEHARQPSQKRQRLEALVDLGFKPEMAGKGLDVVRRENDTGMDETEQPQRQGPPRTSRICGRSVTTTPMTTVHPTELHRRVGPVRADAMRWLLQSNVWPWREQDFPQRRA</sequence>
<accession>A0ABQ5RXX9</accession>